<proteinExistence type="predicted"/>
<gene>
    <name evidence="5" type="ORF">KDU71_19455</name>
</gene>
<dbReference type="PANTHER" id="PTHR37299:SF1">
    <property type="entry name" value="STAGE 0 SPORULATION PROTEIN A HOMOLOG"/>
    <property type="match status" value="1"/>
</dbReference>
<evidence type="ECO:0000313" key="6">
    <source>
        <dbReference type="Proteomes" id="UP000679220"/>
    </source>
</evidence>
<protein>
    <submittedName>
        <fullName evidence="5">Response regulator transcription factor</fullName>
    </submittedName>
</protein>
<dbReference type="Gene3D" id="3.40.50.2300">
    <property type="match status" value="1"/>
</dbReference>
<dbReference type="PROSITE" id="PS50930">
    <property type="entry name" value="HTH_LYTTR"/>
    <property type="match status" value="1"/>
</dbReference>
<dbReference type="GO" id="GO:0000156">
    <property type="term" value="F:phosphorelay response regulator activity"/>
    <property type="evidence" value="ECO:0007669"/>
    <property type="project" value="InterPro"/>
</dbReference>
<evidence type="ECO:0000313" key="5">
    <source>
        <dbReference type="EMBL" id="MBR8537757.1"/>
    </source>
</evidence>
<dbReference type="PANTHER" id="PTHR37299">
    <property type="entry name" value="TRANSCRIPTIONAL REGULATOR-RELATED"/>
    <property type="match status" value="1"/>
</dbReference>
<dbReference type="SMART" id="SM00850">
    <property type="entry name" value="LytTR"/>
    <property type="match status" value="1"/>
</dbReference>
<evidence type="ECO:0000259" key="4">
    <source>
        <dbReference type="PROSITE" id="PS50930"/>
    </source>
</evidence>
<dbReference type="SUPFAM" id="SSF52172">
    <property type="entry name" value="CheY-like"/>
    <property type="match status" value="1"/>
</dbReference>
<dbReference type="GO" id="GO:0003677">
    <property type="term" value="F:DNA binding"/>
    <property type="evidence" value="ECO:0007669"/>
    <property type="project" value="InterPro"/>
</dbReference>
<feature type="domain" description="HTH LytTR-type" evidence="4">
    <location>
        <begin position="149"/>
        <end position="256"/>
    </location>
</feature>
<dbReference type="EMBL" id="JAGTAR010000039">
    <property type="protein sequence ID" value="MBR8537757.1"/>
    <property type="molecule type" value="Genomic_DNA"/>
</dbReference>
<dbReference type="InterPro" id="IPR011006">
    <property type="entry name" value="CheY-like_superfamily"/>
</dbReference>
<reference evidence="5" key="1">
    <citation type="journal article" date="2018" name="Int. J. Syst. Evol. Microbiol.">
        <title>Carboxylicivirga sediminis sp. nov., isolated from coastal sediment.</title>
        <authorList>
            <person name="Wang F.Q."/>
            <person name="Ren L.H."/>
            <person name="Zou R.J."/>
            <person name="Sun Y.Z."/>
            <person name="Liu X.J."/>
            <person name="Jiang F."/>
            <person name="Liu L.J."/>
        </authorList>
    </citation>
    <scope>NUCLEOTIDE SEQUENCE</scope>
    <source>
        <strain evidence="5">JR1</strain>
    </source>
</reference>
<keyword evidence="6" id="KW-1185">Reference proteome</keyword>
<accession>A0A941F711</accession>
<evidence type="ECO:0000256" key="1">
    <source>
        <dbReference type="PROSITE-ProRule" id="PRU00169"/>
    </source>
</evidence>
<name>A0A941F711_9BACT</name>
<dbReference type="RefSeq" id="WP_212192782.1">
    <property type="nucleotide sequence ID" value="NZ_JAGTAR010000039.1"/>
</dbReference>
<keyword evidence="1" id="KW-0597">Phosphoprotein</keyword>
<organism evidence="5 6">
    <name type="scientific">Carboxylicivirga sediminis</name>
    <dbReference type="NCBI Taxonomy" id="2006564"/>
    <lineage>
        <taxon>Bacteria</taxon>
        <taxon>Pseudomonadati</taxon>
        <taxon>Bacteroidota</taxon>
        <taxon>Bacteroidia</taxon>
        <taxon>Marinilabiliales</taxon>
        <taxon>Marinilabiliaceae</taxon>
        <taxon>Carboxylicivirga</taxon>
    </lineage>
</organism>
<sequence length="259" mass="30171">MRVLIIEDEKPAVKNLIHLLQRYDSSIEVAEVLDSVAASVEWLSNPLNTADLVFMDIHLSDGLSFEIFNKTQLNLPVIFTTAYNEYAIQAFKVNSIDYLLKPLDYDDLFRSMEKLESLRENLSSASQRIKLEELNEALLHYRKTYKERFLVKLGERIKSVTSDKIVLFYAEGRNAFILTSKGNRYIIDYKLEELEELLNPATFYRISRSFIVNINHIQDVLVHSNSRLKIQFEQPFDREVVVSREKVPHFKNWFSGAGI</sequence>
<feature type="coiled-coil region" evidence="2">
    <location>
        <begin position="105"/>
        <end position="135"/>
    </location>
</feature>
<comment type="caution">
    <text evidence="5">The sequence shown here is derived from an EMBL/GenBank/DDBJ whole genome shotgun (WGS) entry which is preliminary data.</text>
</comment>
<dbReference type="SMART" id="SM00448">
    <property type="entry name" value="REC"/>
    <property type="match status" value="1"/>
</dbReference>
<dbReference type="PROSITE" id="PS50110">
    <property type="entry name" value="RESPONSE_REGULATORY"/>
    <property type="match status" value="1"/>
</dbReference>
<reference evidence="5" key="2">
    <citation type="submission" date="2021-04" db="EMBL/GenBank/DDBJ databases">
        <authorList>
            <person name="Zhang T."/>
            <person name="Zhang Y."/>
            <person name="Lu D."/>
            <person name="Zuo D."/>
            <person name="Du Z."/>
        </authorList>
    </citation>
    <scope>NUCLEOTIDE SEQUENCE</scope>
    <source>
        <strain evidence="5">JR1</strain>
    </source>
</reference>
<evidence type="ECO:0000259" key="3">
    <source>
        <dbReference type="PROSITE" id="PS50110"/>
    </source>
</evidence>
<dbReference type="Pfam" id="PF04397">
    <property type="entry name" value="LytTR"/>
    <property type="match status" value="1"/>
</dbReference>
<dbReference type="Pfam" id="PF00072">
    <property type="entry name" value="Response_reg"/>
    <property type="match status" value="1"/>
</dbReference>
<keyword evidence="2" id="KW-0175">Coiled coil</keyword>
<dbReference type="Gene3D" id="2.40.50.1020">
    <property type="entry name" value="LytTr DNA-binding domain"/>
    <property type="match status" value="1"/>
</dbReference>
<feature type="modified residue" description="4-aspartylphosphate" evidence="1">
    <location>
        <position position="56"/>
    </location>
</feature>
<dbReference type="Proteomes" id="UP000679220">
    <property type="component" value="Unassembled WGS sequence"/>
</dbReference>
<dbReference type="InterPro" id="IPR007492">
    <property type="entry name" value="LytTR_DNA-bd_dom"/>
</dbReference>
<dbReference type="AlphaFoldDB" id="A0A941F711"/>
<dbReference type="InterPro" id="IPR001789">
    <property type="entry name" value="Sig_transdc_resp-reg_receiver"/>
</dbReference>
<dbReference type="InterPro" id="IPR046947">
    <property type="entry name" value="LytR-like"/>
</dbReference>
<feature type="domain" description="Response regulatory" evidence="3">
    <location>
        <begin position="2"/>
        <end position="116"/>
    </location>
</feature>
<evidence type="ECO:0000256" key="2">
    <source>
        <dbReference type="SAM" id="Coils"/>
    </source>
</evidence>